<protein>
    <submittedName>
        <fullName evidence="2">Uncharacterized protein</fullName>
    </submittedName>
</protein>
<dbReference type="RefSeq" id="WP_083040417.1">
    <property type="nucleotide sequence ID" value="NZ_CP020557.1"/>
</dbReference>
<evidence type="ECO:0000313" key="2">
    <source>
        <dbReference type="EMBL" id="ARF68740.1"/>
    </source>
</evidence>
<organism evidence="2 3">
    <name type="scientific">Paenibacillus larvae subsp. pulvifaciens</name>
    <dbReference type="NCBI Taxonomy" id="1477"/>
    <lineage>
        <taxon>Bacteria</taxon>
        <taxon>Bacillati</taxon>
        <taxon>Bacillota</taxon>
        <taxon>Bacilli</taxon>
        <taxon>Bacillales</taxon>
        <taxon>Paenibacillaceae</taxon>
        <taxon>Paenibacillus</taxon>
    </lineage>
</organism>
<dbReference type="Proteomes" id="UP000192727">
    <property type="component" value="Chromosome"/>
</dbReference>
<gene>
    <name evidence="2" type="ORF">B7C51_14470</name>
</gene>
<evidence type="ECO:0000256" key="1">
    <source>
        <dbReference type="SAM" id="SignalP"/>
    </source>
</evidence>
<proteinExistence type="predicted"/>
<keyword evidence="1" id="KW-0732">Signal</keyword>
<name>A0A1V0UUS2_9BACL</name>
<dbReference type="EMBL" id="CP020557">
    <property type="protein sequence ID" value="ARF68740.1"/>
    <property type="molecule type" value="Genomic_DNA"/>
</dbReference>
<feature type="signal peptide" evidence="1">
    <location>
        <begin position="1"/>
        <end position="36"/>
    </location>
</feature>
<sequence>MKTKRPKSLVKKCGGIALASVIGFSTFGIFAASASAAENTKQVYANQSLKAEEMTITQLRDTFQHKDDPFINHVRIFIDKHLEESEFLWGKVSDSLKGDIVDLLTGDKKDYFYKVNRALIVHFIEVPSLLKSSSAEFNKEILQLLNYL</sequence>
<reference evidence="2 3" key="1">
    <citation type="submission" date="2017-03" db="EMBL/GenBank/DDBJ databases">
        <title>Paenibacillus larvae genome sequencing.</title>
        <authorList>
            <person name="Dingman D.W."/>
        </authorList>
    </citation>
    <scope>NUCLEOTIDE SEQUENCE [LARGE SCALE GENOMIC DNA]</scope>
    <source>
        <strain evidence="2 3">SAG 10367</strain>
    </source>
</reference>
<evidence type="ECO:0000313" key="3">
    <source>
        <dbReference type="Proteomes" id="UP000192727"/>
    </source>
</evidence>
<accession>A0A1V0UUS2</accession>
<feature type="chain" id="PRO_5010704604" evidence="1">
    <location>
        <begin position="37"/>
        <end position="148"/>
    </location>
</feature>
<dbReference type="AlphaFoldDB" id="A0A1V0UUS2"/>